<dbReference type="EMBL" id="GBRH01206479">
    <property type="protein sequence ID" value="JAD91416.1"/>
    <property type="molecule type" value="Transcribed_RNA"/>
</dbReference>
<reference evidence="1" key="1">
    <citation type="submission" date="2014-09" db="EMBL/GenBank/DDBJ databases">
        <authorList>
            <person name="Magalhaes I.L.F."/>
            <person name="Oliveira U."/>
            <person name="Santos F.R."/>
            <person name="Vidigal T.H.D.A."/>
            <person name="Brescovit A.D."/>
            <person name="Santos A.J."/>
        </authorList>
    </citation>
    <scope>NUCLEOTIDE SEQUENCE</scope>
    <source>
        <tissue evidence="1">Shoot tissue taken approximately 20 cm above the soil surface</tissue>
    </source>
</reference>
<evidence type="ECO:0000313" key="1">
    <source>
        <dbReference type="EMBL" id="JAD91416.1"/>
    </source>
</evidence>
<dbReference type="AlphaFoldDB" id="A0A0A9DUD8"/>
<protein>
    <submittedName>
        <fullName evidence="1">Uncharacterized protein</fullName>
    </submittedName>
</protein>
<name>A0A0A9DUD8_ARUDO</name>
<proteinExistence type="predicted"/>
<sequence>MYHNNRWPQHEISIHGIYFLGWNRVMGFRCVWSNMPIPPHQNTQCFVKP</sequence>
<reference evidence="1" key="2">
    <citation type="journal article" date="2015" name="Data Brief">
        <title>Shoot transcriptome of the giant reed, Arundo donax.</title>
        <authorList>
            <person name="Barrero R.A."/>
            <person name="Guerrero F.D."/>
            <person name="Moolhuijzen P."/>
            <person name="Goolsby J.A."/>
            <person name="Tidwell J."/>
            <person name="Bellgard S.E."/>
            <person name="Bellgard M.I."/>
        </authorList>
    </citation>
    <scope>NUCLEOTIDE SEQUENCE</scope>
    <source>
        <tissue evidence="1">Shoot tissue taken approximately 20 cm above the soil surface</tissue>
    </source>
</reference>
<organism evidence="1">
    <name type="scientific">Arundo donax</name>
    <name type="common">Giant reed</name>
    <name type="synonym">Donax arundinaceus</name>
    <dbReference type="NCBI Taxonomy" id="35708"/>
    <lineage>
        <taxon>Eukaryota</taxon>
        <taxon>Viridiplantae</taxon>
        <taxon>Streptophyta</taxon>
        <taxon>Embryophyta</taxon>
        <taxon>Tracheophyta</taxon>
        <taxon>Spermatophyta</taxon>
        <taxon>Magnoliopsida</taxon>
        <taxon>Liliopsida</taxon>
        <taxon>Poales</taxon>
        <taxon>Poaceae</taxon>
        <taxon>PACMAD clade</taxon>
        <taxon>Arundinoideae</taxon>
        <taxon>Arundineae</taxon>
        <taxon>Arundo</taxon>
    </lineage>
</organism>
<accession>A0A0A9DUD8</accession>